<evidence type="ECO:0000313" key="1">
    <source>
        <dbReference type="EMBL" id="STJ15847.1"/>
    </source>
</evidence>
<dbReference type="GO" id="GO:0016301">
    <property type="term" value="F:kinase activity"/>
    <property type="evidence" value="ECO:0007669"/>
    <property type="project" value="UniProtKB-KW"/>
</dbReference>
<proteinExistence type="predicted"/>
<dbReference type="Proteomes" id="UP000254716">
    <property type="component" value="Unassembled WGS sequence"/>
</dbReference>
<reference evidence="1 2" key="1">
    <citation type="submission" date="2018-06" db="EMBL/GenBank/DDBJ databases">
        <authorList>
            <consortium name="Pathogen Informatics"/>
            <person name="Doyle S."/>
        </authorList>
    </citation>
    <scope>NUCLEOTIDE SEQUENCE [LARGE SCALE GENOMIC DNA]</scope>
    <source>
        <strain evidence="1 2">NCTC9081</strain>
    </source>
</reference>
<accession>A0A376VXD6</accession>
<dbReference type="EMBL" id="UGCV01000008">
    <property type="protein sequence ID" value="STJ15847.1"/>
    <property type="molecule type" value="Genomic_DNA"/>
</dbReference>
<keyword evidence="1" id="KW-0418">Kinase</keyword>
<gene>
    <name evidence="1" type="primary">hldE_3</name>
    <name evidence="1" type="ORF">NCTC9081_01219</name>
</gene>
<name>A0A376VXD6_ECOLX</name>
<evidence type="ECO:0000313" key="2">
    <source>
        <dbReference type="Proteomes" id="UP000254716"/>
    </source>
</evidence>
<dbReference type="EC" id="2.7.1.-" evidence="1"/>
<keyword evidence="1" id="KW-0808">Transferase</keyword>
<organism evidence="1 2">
    <name type="scientific">Escherichia coli</name>
    <dbReference type="NCBI Taxonomy" id="562"/>
    <lineage>
        <taxon>Bacteria</taxon>
        <taxon>Pseudomonadati</taxon>
        <taxon>Pseudomonadota</taxon>
        <taxon>Gammaproteobacteria</taxon>
        <taxon>Enterobacterales</taxon>
        <taxon>Enterobacteriaceae</taxon>
        <taxon>Escherichia</taxon>
    </lineage>
</organism>
<sequence>MTLPVRADTVIGVLAATLAAGNSLEEACFFGQCGGRRGGRQTGDIHGFADRAGKMQYVDVQIPALA</sequence>
<protein>
    <submittedName>
        <fullName evidence="1">Bifunctional protein HldE [includes: D-beta-D-heptose 7-phosphate kinase D-beta-D-heptose 1-phosphate adenosyltransferase]</fullName>
        <ecNumber evidence="1">2.7.1.-</ecNumber>
    </submittedName>
</protein>
<dbReference type="AlphaFoldDB" id="A0A376VXD6"/>